<dbReference type="Gene3D" id="3.30.70.2190">
    <property type="match status" value="1"/>
</dbReference>
<dbReference type="InterPro" id="IPR004113">
    <property type="entry name" value="FAD-bd_oxidored_4_C"/>
</dbReference>
<evidence type="ECO:0000256" key="5">
    <source>
        <dbReference type="ARBA" id="ARBA00023002"/>
    </source>
</evidence>
<name>A0ABP6L3L6_9ACTN</name>
<dbReference type="PANTHER" id="PTHR43716:SF1">
    <property type="entry name" value="D-2-HYDROXYGLUTARATE DEHYDROGENASE, MITOCHONDRIAL"/>
    <property type="match status" value="1"/>
</dbReference>
<evidence type="ECO:0000256" key="1">
    <source>
        <dbReference type="ARBA" id="ARBA00001974"/>
    </source>
</evidence>
<evidence type="ECO:0000259" key="6">
    <source>
        <dbReference type="PROSITE" id="PS51387"/>
    </source>
</evidence>
<dbReference type="InterPro" id="IPR016169">
    <property type="entry name" value="FAD-bd_PCMH_sub2"/>
</dbReference>
<comment type="similarity">
    <text evidence="2">Belongs to the FAD-binding oxidoreductase/transferase type 4 family.</text>
</comment>
<dbReference type="PROSITE" id="PS51387">
    <property type="entry name" value="FAD_PCMH"/>
    <property type="match status" value="1"/>
</dbReference>
<keyword evidence="8" id="KW-1185">Reference proteome</keyword>
<dbReference type="Gene3D" id="3.30.465.10">
    <property type="match status" value="1"/>
</dbReference>
<proteinExistence type="inferred from homology"/>
<keyword evidence="4" id="KW-0274">FAD</keyword>
<protein>
    <submittedName>
        <fullName evidence="7">FAD-binding oxidoreductase</fullName>
    </submittedName>
</protein>
<dbReference type="SUPFAM" id="SSF55103">
    <property type="entry name" value="FAD-linked oxidases, C-terminal domain"/>
    <property type="match status" value="1"/>
</dbReference>
<dbReference type="Proteomes" id="UP001501035">
    <property type="component" value="Unassembled WGS sequence"/>
</dbReference>
<dbReference type="InterPro" id="IPR006094">
    <property type="entry name" value="Oxid_FAD_bind_N"/>
</dbReference>
<dbReference type="InterPro" id="IPR016167">
    <property type="entry name" value="FAD-bd_PCMH_sub1"/>
</dbReference>
<dbReference type="InterPro" id="IPR016171">
    <property type="entry name" value="Vanillyl_alc_oxidase_C-sub2"/>
</dbReference>
<comment type="caution">
    <text evidence="7">The sequence shown here is derived from an EMBL/GenBank/DDBJ whole genome shotgun (WGS) entry which is preliminary data.</text>
</comment>
<dbReference type="Pfam" id="PF01565">
    <property type="entry name" value="FAD_binding_4"/>
    <property type="match status" value="1"/>
</dbReference>
<accession>A0ABP6L3L6</accession>
<dbReference type="InterPro" id="IPR016164">
    <property type="entry name" value="FAD-linked_Oxase-like_C"/>
</dbReference>
<evidence type="ECO:0000313" key="7">
    <source>
        <dbReference type="EMBL" id="GAA3031819.1"/>
    </source>
</evidence>
<keyword evidence="3" id="KW-0285">Flavoprotein</keyword>
<dbReference type="InterPro" id="IPR016166">
    <property type="entry name" value="FAD-bd_PCMH"/>
</dbReference>
<dbReference type="Gene3D" id="1.10.45.10">
    <property type="entry name" value="Vanillyl-alcohol Oxidase, Chain A, domain 4"/>
    <property type="match status" value="1"/>
</dbReference>
<feature type="domain" description="FAD-binding PCMH-type" evidence="6">
    <location>
        <begin position="37"/>
        <end position="224"/>
    </location>
</feature>
<dbReference type="RefSeq" id="WP_414651832.1">
    <property type="nucleotide sequence ID" value="NZ_BAAAVS010000019.1"/>
</dbReference>
<gene>
    <name evidence="7" type="ORF">GCM10010528_11300</name>
</gene>
<evidence type="ECO:0000313" key="8">
    <source>
        <dbReference type="Proteomes" id="UP001501035"/>
    </source>
</evidence>
<keyword evidence="5" id="KW-0560">Oxidoreductase</keyword>
<comment type="cofactor">
    <cofactor evidence="1">
        <name>FAD</name>
        <dbReference type="ChEBI" id="CHEBI:57692"/>
    </cofactor>
</comment>
<dbReference type="Pfam" id="PF02913">
    <property type="entry name" value="FAD-oxidase_C"/>
    <property type="match status" value="1"/>
</dbReference>
<dbReference type="SUPFAM" id="SSF56176">
    <property type="entry name" value="FAD-binding/transporter-associated domain-like"/>
    <property type="match status" value="1"/>
</dbReference>
<dbReference type="InterPro" id="IPR036318">
    <property type="entry name" value="FAD-bd_PCMH-like_sf"/>
</dbReference>
<evidence type="ECO:0000256" key="4">
    <source>
        <dbReference type="ARBA" id="ARBA00022827"/>
    </source>
</evidence>
<organism evidence="7 8">
    <name type="scientific">Gordonia defluvii</name>
    <dbReference type="NCBI Taxonomy" id="283718"/>
    <lineage>
        <taxon>Bacteria</taxon>
        <taxon>Bacillati</taxon>
        <taxon>Actinomycetota</taxon>
        <taxon>Actinomycetes</taxon>
        <taxon>Mycobacteriales</taxon>
        <taxon>Gordoniaceae</taxon>
        <taxon>Gordonia</taxon>
    </lineage>
</organism>
<evidence type="ECO:0000256" key="3">
    <source>
        <dbReference type="ARBA" id="ARBA00022630"/>
    </source>
</evidence>
<dbReference type="Gene3D" id="3.30.70.2740">
    <property type="match status" value="1"/>
</dbReference>
<evidence type="ECO:0000256" key="2">
    <source>
        <dbReference type="ARBA" id="ARBA00008000"/>
    </source>
</evidence>
<reference evidence="8" key="1">
    <citation type="journal article" date="2019" name="Int. J. Syst. Evol. Microbiol.">
        <title>The Global Catalogue of Microorganisms (GCM) 10K type strain sequencing project: providing services to taxonomists for standard genome sequencing and annotation.</title>
        <authorList>
            <consortium name="The Broad Institute Genomics Platform"/>
            <consortium name="The Broad Institute Genome Sequencing Center for Infectious Disease"/>
            <person name="Wu L."/>
            <person name="Ma J."/>
        </authorList>
    </citation>
    <scope>NUCLEOTIDE SEQUENCE [LARGE SCALE GENOMIC DNA]</scope>
    <source>
        <strain evidence="8">JCM 14234</strain>
    </source>
</reference>
<dbReference type="Gene3D" id="3.30.43.10">
    <property type="entry name" value="Uridine Diphospho-n-acetylenolpyruvylglucosamine Reductase, domain 2"/>
    <property type="match status" value="1"/>
</dbReference>
<sequence length="459" mass="47789">MVTRFDAHRLATIVGDQHVLTDADVMARYLVDWTGRRMGRADAIVRTRSTDEVSAVLSACAATGTAVVAQGGNTGLVGGSVPDDRVASNRAASTIVLSTERMTDIDTVDPVEMCVGVQAGATIAAIEAAAAAADLHFAIDLASRDSATAGGIVATNAGGVHVVRHGGTRAQVLGMEAVLADGRVIRRWNPLRKDNVGYDLPGLIAGSEGTLAVITGVLFTLVDPPGPTAVALIGVENADQIFVLVSKVRRAGLTVEAVELMTRAGVGLVVEAGARPALTGASAFQVLLEASGAQATERLAEVLNDAGVEDAVLDEGPAHALWELRERHTETIARASTTVPVKLDVTIRRRDLGQFIEDLDAVAAAVSFGCRPVVFGHAADGNLHVNLLDVPLPEQAALARRVLEMVIARGGSVSAEHGIGRDKRDWLAVARGDADVAVMRAIKNAVDPDNRLNPGAIFP</sequence>
<dbReference type="PANTHER" id="PTHR43716">
    <property type="entry name" value="D-2-HYDROXYGLUTARATE DEHYDROGENASE, MITOCHONDRIAL"/>
    <property type="match status" value="1"/>
</dbReference>
<dbReference type="EMBL" id="BAAAVS010000019">
    <property type="protein sequence ID" value="GAA3031819.1"/>
    <property type="molecule type" value="Genomic_DNA"/>
</dbReference>
<dbReference type="InterPro" id="IPR051264">
    <property type="entry name" value="FAD-oxidored/transferase_4"/>
</dbReference>